<evidence type="ECO:0000313" key="5">
    <source>
        <dbReference type="Proteomes" id="UP000717696"/>
    </source>
</evidence>
<dbReference type="PANTHER" id="PTHR43329">
    <property type="entry name" value="EPOXIDE HYDROLASE"/>
    <property type="match status" value="1"/>
</dbReference>
<sequence>MSSAKLVPNDPRVKTETAQIRGKNYKYIVGKPEGEPIDTIVLIHGFPDLGFGWRCQVPYFMSLGFQVVVPDMIGYGGTDAPEALEEYTYKSVAADINELARKFVGEGQIILGGHDWGGVVAWRLTMWYPELIKAVFSVCTPYPPPSSTFVPLDVVIAAGHLQNFTYQLQFAGPDVQAKLQGKEKVRQFLSALYGARGPNGEPGFQVLEGIQFDNLPLLGQPPLLSEEELDYYTEEYLRNGAPELRGPLNWYRMRKLNFEDELEVADKGFRYTMPALFITATEDSALPPSMSKGMDKHFDNLTRGEVKASHWALTQASEGVNGQVGKWLDTVLKGALKAAL</sequence>
<keyword evidence="5" id="KW-1185">Reference proteome</keyword>
<reference evidence="4" key="1">
    <citation type="journal article" date="2021" name="Nat. Commun.">
        <title>Genetic determinants of endophytism in the Arabidopsis root mycobiome.</title>
        <authorList>
            <person name="Mesny F."/>
            <person name="Miyauchi S."/>
            <person name="Thiergart T."/>
            <person name="Pickel B."/>
            <person name="Atanasova L."/>
            <person name="Karlsson M."/>
            <person name="Huettel B."/>
            <person name="Barry K.W."/>
            <person name="Haridas S."/>
            <person name="Chen C."/>
            <person name="Bauer D."/>
            <person name="Andreopoulos W."/>
            <person name="Pangilinan J."/>
            <person name="LaButti K."/>
            <person name="Riley R."/>
            <person name="Lipzen A."/>
            <person name="Clum A."/>
            <person name="Drula E."/>
            <person name="Henrissat B."/>
            <person name="Kohler A."/>
            <person name="Grigoriev I.V."/>
            <person name="Martin F.M."/>
            <person name="Hacquard S."/>
        </authorList>
    </citation>
    <scope>NUCLEOTIDE SEQUENCE</scope>
    <source>
        <strain evidence="4">MPI-CAGE-AT-0021</strain>
    </source>
</reference>
<evidence type="ECO:0000256" key="1">
    <source>
        <dbReference type="ARBA" id="ARBA00022801"/>
    </source>
</evidence>
<organism evidence="4 5">
    <name type="scientific">Dactylonectria estremocensis</name>
    <dbReference type="NCBI Taxonomy" id="1079267"/>
    <lineage>
        <taxon>Eukaryota</taxon>
        <taxon>Fungi</taxon>
        <taxon>Dikarya</taxon>
        <taxon>Ascomycota</taxon>
        <taxon>Pezizomycotina</taxon>
        <taxon>Sordariomycetes</taxon>
        <taxon>Hypocreomycetidae</taxon>
        <taxon>Hypocreales</taxon>
        <taxon>Nectriaceae</taxon>
        <taxon>Dactylonectria</taxon>
    </lineage>
</organism>
<keyword evidence="1 4" id="KW-0378">Hydrolase</keyword>
<evidence type="ECO:0000256" key="2">
    <source>
        <dbReference type="ARBA" id="ARBA00038334"/>
    </source>
</evidence>
<accession>A0A9P9JI87</accession>
<dbReference type="SUPFAM" id="SSF53474">
    <property type="entry name" value="alpha/beta-Hydrolases"/>
    <property type="match status" value="1"/>
</dbReference>
<dbReference type="EMBL" id="JAGMUU010000001">
    <property type="protein sequence ID" value="KAH7162532.1"/>
    <property type="molecule type" value="Genomic_DNA"/>
</dbReference>
<dbReference type="Gene3D" id="3.40.50.1820">
    <property type="entry name" value="alpha/beta hydrolase"/>
    <property type="match status" value="1"/>
</dbReference>
<comment type="caution">
    <text evidence="4">The sequence shown here is derived from an EMBL/GenBank/DDBJ whole genome shotgun (WGS) entry which is preliminary data.</text>
</comment>
<evidence type="ECO:0000313" key="4">
    <source>
        <dbReference type="EMBL" id="KAH7162532.1"/>
    </source>
</evidence>
<gene>
    <name evidence="4" type="ORF">B0J13DRAFT_12942</name>
</gene>
<protein>
    <submittedName>
        <fullName evidence="4">Alpha/Beta hydrolase protein</fullName>
    </submittedName>
</protein>
<proteinExistence type="inferred from homology"/>
<dbReference type="InterPro" id="IPR000073">
    <property type="entry name" value="AB_hydrolase_1"/>
</dbReference>
<dbReference type="PRINTS" id="PR00412">
    <property type="entry name" value="EPOXHYDRLASE"/>
</dbReference>
<dbReference type="GO" id="GO:0016787">
    <property type="term" value="F:hydrolase activity"/>
    <property type="evidence" value="ECO:0007669"/>
    <property type="project" value="UniProtKB-KW"/>
</dbReference>
<dbReference type="Pfam" id="PF00561">
    <property type="entry name" value="Abhydrolase_1"/>
    <property type="match status" value="1"/>
</dbReference>
<feature type="domain" description="AB hydrolase-1" evidence="3">
    <location>
        <begin position="39"/>
        <end position="313"/>
    </location>
</feature>
<dbReference type="Proteomes" id="UP000717696">
    <property type="component" value="Unassembled WGS sequence"/>
</dbReference>
<comment type="similarity">
    <text evidence="2">Belongs to the AB hydrolase superfamily. Epoxide hydrolase family.</text>
</comment>
<dbReference type="PRINTS" id="PR00111">
    <property type="entry name" value="ABHYDROLASE"/>
</dbReference>
<dbReference type="OrthoDB" id="408373at2759"/>
<dbReference type="InterPro" id="IPR029058">
    <property type="entry name" value="AB_hydrolase_fold"/>
</dbReference>
<name>A0A9P9JI87_9HYPO</name>
<dbReference type="AlphaFoldDB" id="A0A9P9JI87"/>
<dbReference type="InterPro" id="IPR000639">
    <property type="entry name" value="Epox_hydrolase-like"/>
</dbReference>
<evidence type="ECO:0000259" key="3">
    <source>
        <dbReference type="Pfam" id="PF00561"/>
    </source>
</evidence>